<keyword evidence="2" id="KW-0472">Membrane</keyword>
<protein>
    <submittedName>
        <fullName evidence="3">Unnamed protein product</fullName>
    </submittedName>
</protein>
<dbReference type="OrthoDB" id="540213at2759"/>
<accession>A0A9W6X887</accession>
<dbReference type="EMBL" id="BSXW01001081">
    <property type="protein sequence ID" value="GMF33466.1"/>
    <property type="molecule type" value="Genomic_DNA"/>
</dbReference>
<evidence type="ECO:0000256" key="1">
    <source>
        <dbReference type="SAM" id="MobiDB-lite"/>
    </source>
</evidence>
<gene>
    <name evidence="3" type="ORF">Plil01_001425500</name>
</gene>
<dbReference type="AlphaFoldDB" id="A0A9W6X887"/>
<keyword evidence="2" id="KW-0812">Transmembrane</keyword>
<proteinExistence type="predicted"/>
<organism evidence="3 4">
    <name type="scientific">Phytophthora lilii</name>
    <dbReference type="NCBI Taxonomy" id="2077276"/>
    <lineage>
        <taxon>Eukaryota</taxon>
        <taxon>Sar</taxon>
        <taxon>Stramenopiles</taxon>
        <taxon>Oomycota</taxon>
        <taxon>Peronosporomycetes</taxon>
        <taxon>Peronosporales</taxon>
        <taxon>Peronosporaceae</taxon>
        <taxon>Phytophthora</taxon>
    </lineage>
</organism>
<dbReference type="Proteomes" id="UP001165083">
    <property type="component" value="Unassembled WGS sequence"/>
</dbReference>
<feature type="region of interest" description="Disordered" evidence="1">
    <location>
        <begin position="93"/>
        <end position="123"/>
    </location>
</feature>
<keyword evidence="2" id="KW-1133">Transmembrane helix</keyword>
<comment type="caution">
    <text evidence="3">The sequence shown here is derived from an EMBL/GenBank/DDBJ whole genome shotgun (WGS) entry which is preliminary data.</text>
</comment>
<keyword evidence="4" id="KW-1185">Reference proteome</keyword>
<evidence type="ECO:0000313" key="3">
    <source>
        <dbReference type="EMBL" id="GMF33466.1"/>
    </source>
</evidence>
<dbReference type="Pfam" id="PF08757">
    <property type="entry name" value="CotH"/>
    <property type="match status" value="1"/>
</dbReference>
<reference evidence="3" key="1">
    <citation type="submission" date="2023-04" db="EMBL/GenBank/DDBJ databases">
        <title>Phytophthora lilii NBRC 32176.</title>
        <authorList>
            <person name="Ichikawa N."/>
            <person name="Sato H."/>
            <person name="Tonouchi N."/>
        </authorList>
    </citation>
    <scope>NUCLEOTIDE SEQUENCE</scope>
    <source>
        <strain evidence="3">NBRC 32176</strain>
    </source>
</reference>
<feature type="transmembrane region" description="Helical" evidence="2">
    <location>
        <begin position="794"/>
        <end position="815"/>
    </location>
</feature>
<evidence type="ECO:0000313" key="4">
    <source>
        <dbReference type="Proteomes" id="UP001165083"/>
    </source>
</evidence>
<sequence>MATDRMATVSDFMVPSMTWLQRRMDTSGDGYRHFNVNGTPSSRCTHQRNAATETAASATLISFRNSALLGETDCGPDKHSMLGSLQFAESCASLRPRPDPTTPTPRSTNYHANSRHPDAVGVPAGSPGSAASCAESRYVFRRSHDVALCITTDQTICCVECYEMPVVIVSALDRSFPDPTCNQLRYPADDCLKEAVQTRVEVIDNANGLPNCINGERTAVFEHSKSNYRGQTSLFFAKHQFNIKFPEDTSFLGMVENKAFVMNGPFLDCTLLRNHLAHWLYRSTGRYSVKTRHAVVYMRTDPAQKEPKYSGIYLMLEKPTYDKNHVNLAPMDASCAARDPKVMNGGWAWSNDPPSYGSYSPNMVIDQYQNEFGMGERPLLAHPSGSELSQQMRDYFVNTDTGFLPQMYRALWNNMTAPLELQKHLDLGSFADYLLHTEMSLNVDAYRRSTFFFKDRDQPINAGPVWDLNLAYGNGARRNFKDWIYPQYTYWKRLMCHSQLASLVIQRWKTLRGTNLQRTDDPVFGVWSDDSITKFLDASSAPVHRQLSNCRGGDWRSDVVQCAVVDLQTCNGTYAERVNDLRDSVLNRARWMDEQIEQLYKPLDAQTCSGVGELPKYNCGLNGNDDGCLKNAEKYYNAVTFPPVRKPYAGPICAEIVATSSTSPKGEETAAEMTPYQKASVDYCWKSAGSYVYPQQKGVKDKTLTAFCSGYGSCAQGPGATCNCSAAIQVEHPSCRRIDAENEHYMRQQQRIAAVATVAKTTTTTTTAADTQTAISQSSKKDLVESTRSPVSDAMAVVAAAAAGIVLLVLGTWLVKENAWRRRRQRLSEYTPVRYGSVEHARIFAPQPNL</sequence>
<evidence type="ECO:0000256" key="2">
    <source>
        <dbReference type="SAM" id="Phobius"/>
    </source>
</evidence>
<dbReference type="InterPro" id="IPR014867">
    <property type="entry name" value="Spore_coat_CotH_CotH2/3/7"/>
</dbReference>
<name>A0A9W6X887_9STRA</name>